<feature type="domain" description="Nudix hydrolase" evidence="5">
    <location>
        <begin position="12"/>
        <end position="141"/>
    </location>
</feature>
<organism evidence="6 7">
    <name type="scientific">Candidatus Amesbacteria bacterium RIFOXYB1_FULL_44_23</name>
    <dbReference type="NCBI Taxonomy" id="1797263"/>
    <lineage>
        <taxon>Bacteria</taxon>
        <taxon>Candidatus Amesiibacteriota</taxon>
    </lineage>
</organism>
<evidence type="ECO:0000256" key="2">
    <source>
        <dbReference type="ARBA" id="ARBA00022801"/>
    </source>
</evidence>
<dbReference type="GO" id="GO:0016787">
    <property type="term" value="F:hydrolase activity"/>
    <property type="evidence" value="ECO:0007669"/>
    <property type="project" value="UniProtKB-KW"/>
</dbReference>
<dbReference type="Pfam" id="PF00293">
    <property type="entry name" value="NUDIX"/>
    <property type="match status" value="1"/>
</dbReference>
<dbReference type="CDD" id="cd02883">
    <property type="entry name" value="NUDIX_Hydrolase"/>
    <property type="match status" value="1"/>
</dbReference>
<dbReference type="Proteomes" id="UP000176424">
    <property type="component" value="Unassembled WGS sequence"/>
</dbReference>
<sequence>MSIEGAAERKHRLPVSVSAAVFIEDEQGRLLLLQQDSEAKGNKWGPPAGGMKPHEDPAQTARRETKEEIGVEVELTGLIGIYTADRGDVRSSLAFVFRGRVVSGKIILAEGEIKDWGYFDREGIEKIISQGLLYKPEYNLVGIEDWRRGNNFELAVMKGLILRD</sequence>
<evidence type="ECO:0000256" key="4">
    <source>
        <dbReference type="SAM" id="MobiDB-lite"/>
    </source>
</evidence>
<feature type="compositionally biased region" description="Basic and acidic residues" evidence="4">
    <location>
        <begin position="52"/>
        <end position="65"/>
    </location>
</feature>
<evidence type="ECO:0000313" key="6">
    <source>
        <dbReference type="EMBL" id="OGD08281.1"/>
    </source>
</evidence>
<dbReference type="SUPFAM" id="SSF55811">
    <property type="entry name" value="Nudix"/>
    <property type="match status" value="1"/>
</dbReference>
<dbReference type="PROSITE" id="PS00893">
    <property type="entry name" value="NUDIX_BOX"/>
    <property type="match status" value="1"/>
</dbReference>
<comment type="cofactor">
    <cofactor evidence="1">
        <name>Mg(2+)</name>
        <dbReference type="ChEBI" id="CHEBI:18420"/>
    </cofactor>
</comment>
<dbReference type="Gene3D" id="3.90.79.10">
    <property type="entry name" value="Nucleoside Triphosphate Pyrophosphohydrolase"/>
    <property type="match status" value="1"/>
</dbReference>
<name>A0A1F4ZPK0_9BACT</name>
<keyword evidence="3" id="KW-0460">Magnesium</keyword>
<reference evidence="6 7" key="1">
    <citation type="journal article" date="2016" name="Nat. Commun.">
        <title>Thousands of microbial genomes shed light on interconnected biogeochemical processes in an aquifer system.</title>
        <authorList>
            <person name="Anantharaman K."/>
            <person name="Brown C.T."/>
            <person name="Hug L.A."/>
            <person name="Sharon I."/>
            <person name="Castelle C.J."/>
            <person name="Probst A.J."/>
            <person name="Thomas B.C."/>
            <person name="Singh A."/>
            <person name="Wilkins M.J."/>
            <person name="Karaoz U."/>
            <person name="Brodie E.L."/>
            <person name="Williams K.H."/>
            <person name="Hubbard S.S."/>
            <person name="Banfield J.F."/>
        </authorList>
    </citation>
    <scope>NUCLEOTIDE SEQUENCE [LARGE SCALE GENOMIC DNA]</scope>
</reference>
<gene>
    <name evidence="6" type="ORF">A2397_03560</name>
</gene>
<evidence type="ECO:0000259" key="5">
    <source>
        <dbReference type="PROSITE" id="PS51462"/>
    </source>
</evidence>
<evidence type="ECO:0000313" key="7">
    <source>
        <dbReference type="Proteomes" id="UP000176424"/>
    </source>
</evidence>
<evidence type="ECO:0000256" key="1">
    <source>
        <dbReference type="ARBA" id="ARBA00001946"/>
    </source>
</evidence>
<dbReference type="STRING" id="1797263.A2397_03560"/>
<keyword evidence="2" id="KW-0378">Hydrolase</keyword>
<dbReference type="AlphaFoldDB" id="A0A1F4ZPK0"/>
<feature type="region of interest" description="Disordered" evidence="4">
    <location>
        <begin position="41"/>
        <end position="65"/>
    </location>
</feature>
<dbReference type="InterPro" id="IPR015797">
    <property type="entry name" value="NUDIX_hydrolase-like_dom_sf"/>
</dbReference>
<dbReference type="EMBL" id="MEXR01000060">
    <property type="protein sequence ID" value="OGD08281.1"/>
    <property type="molecule type" value="Genomic_DNA"/>
</dbReference>
<protein>
    <recommendedName>
        <fullName evidence="5">Nudix hydrolase domain-containing protein</fullName>
    </recommendedName>
</protein>
<dbReference type="InterPro" id="IPR000086">
    <property type="entry name" value="NUDIX_hydrolase_dom"/>
</dbReference>
<dbReference type="PANTHER" id="PTHR43046:SF12">
    <property type="entry name" value="GDP-MANNOSE MANNOSYL HYDROLASE"/>
    <property type="match status" value="1"/>
</dbReference>
<proteinExistence type="predicted"/>
<evidence type="ECO:0000256" key="3">
    <source>
        <dbReference type="ARBA" id="ARBA00022842"/>
    </source>
</evidence>
<dbReference type="InterPro" id="IPR020084">
    <property type="entry name" value="NUDIX_hydrolase_CS"/>
</dbReference>
<dbReference type="PROSITE" id="PS51462">
    <property type="entry name" value="NUDIX"/>
    <property type="match status" value="1"/>
</dbReference>
<dbReference type="PANTHER" id="PTHR43046">
    <property type="entry name" value="GDP-MANNOSE MANNOSYL HYDROLASE"/>
    <property type="match status" value="1"/>
</dbReference>
<accession>A0A1F4ZPK0</accession>
<comment type="caution">
    <text evidence="6">The sequence shown here is derived from an EMBL/GenBank/DDBJ whole genome shotgun (WGS) entry which is preliminary data.</text>
</comment>